<evidence type="ECO:0000256" key="3">
    <source>
        <dbReference type="ARBA" id="ARBA00022575"/>
    </source>
</evidence>
<dbReference type="GO" id="GO:0000166">
    <property type="term" value="F:nucleotide binding"/>
    <property type="evidence" value="ECO:0007669"/>
    <property type="project" value="UniProtKB-KW"/>
</dbReference>
<dbReference type="Proteomes" id="UP000026714">
    <property type="component" value="Unassembled WGS sequence"/>
</dbReference>
<reference evidence="12 13" key="1">
    <citation type="journal article" date="2014" name="FEMS Microbiol. Ecol.">
        <title>Sphaerotilus natans encrusted with nanoball-shaped Fe(III) oxide minerals formed by nitrate-reducing mixotrophic Fe(II) oxidation.</title>
        <authorList>
            <person name="Park S."/>
            <person name="Kim D.H."/>
            <person name="Lee J.H."/>
            <person name="Hur H.G."/>
        </authorList>
    </citation>
    <scope>NUCLEOTIDE SEQUENCE [LARGE SCALE GENOMIC DNA]</scope>
    <source>
        <strain evidence="12 13">DSM 6575</strain>
    </source>
</reference>
<dbReference type="RefSeq" id="WP_037483708.1">
    <property type="nucleotide sequence ID" value="NZ_AZRA01000084.1"/>
</dbReference>
<keyword evidence="3" id="KW-0216">Detoxification</keyword>
<dbReference type="PANTHER" id="PTHR42747">
    <property type="entry name" value="NITRONATE MONOOXYGENASE-RELATED"/>
    <property type="match status" value="1"/>
</dbReference>
<comment type="caution">
    <text evidence="12">The sequence shown here is derived from an EMBL/GenBank/DDBJ whole genome shotgun (WGS) entry which is preliminary data.</text>
</comment>
<evidence type="ECO:0000256" key="1">
    <source>
        <dbReference type="ARBA" id="ARBA00001917"/>
    </source>
</evidence>
<comment type="cofactor">
    <cofactor evidence="1">
        <name>FMN</name>
        <dbReference type="ChEBI" id="CHEBI:58210"/>
    </cofactor>
</comment>
<organism evidence="12 13">
    <name type="scientific">Sphaerotilus natans subsp. natans DSM 6575</name>
    <dbReference type="NCBI Taxonomy" id="1286631"/>
    <lineage>
        <taxon>Bacteria</taxon>
        <taxon>Pseudomonadati</taxon>
        <taxon>Pseudomonadota</taxon>
        <taxon>Betaproteobacteria</taxon>
        <taxon>Burkholderiales</taxon>
        <taxon>Sphaerotilaceae</taxon>
        <taxon>Sphaerotilus</taxon>
    </lineage>
</organism>
<evidence type="ECO:0000256" key="4">
    <source>
        <dbReference type="ARBA" id="ARBA00022630"/>
    </source>
</evidence>
<evidence type="ECO:0000256" key="11">
    <source>
        <dbReference type="ARBA" id="ARBA00067136"/>
    </source>
</evidence>
<dbReference type="GO" id="GO:0018580">
    <property type="term" value="F:nitronate monooxygenase activity"/>
    <property type="evidence" value="ECO:0007669"/>
    <property type="project" value="InterPro"/>
</dbReference>
<evidence type="ECO:0000256" key="10">
    <source>
        <dbReference type="ARBA" id="ARBA00049401"/>
    </source>
</evidence>
<evidence type="ECO:0000313" key="12">
    <source>
        <dbReference type="EMBL" id="KDB51377.1"/>
    </source>
</evidence>
<evidence type="ECO:0000256" key="6">
    <source>
        <dbReference type="ARBA" id="ARBA00022741"/>
    </source>
</evidence>
<name>A0A059KIT0_9BURK</name>
<gene>
    <name evidence="12" type="ORF">X805_30310</name>
</gene>
<protein>
    <recommendedName>
        <fullName evidence="11">Nitronate monooxygenase</fullName>
    </recommendedName>
    <alternativeName>
        <fullName evidence="9">Propionate 3-nitronate monooxygenase</fullName>
    </alternativeName>
</protein>
<evidence type="ECO:0000256" key="9">
    <source>
        <dbReference type="ARBA" id="ARBA00031155"/>
    </source>
</evidence>
<evidence type="ECO:0000256" key="7">
    <source>
        <dbReference type="ARBA" id="ARBA00023002"/>
    </source>
</evidence>
<proteinExistence type="inferred from homology"/>
<comment type="catalytic activity">
    <reaction evidence="10">
        <text>3 propionate 3-nitronate + 3 O2 + H2O = 3 3-oxopropanoate + 2 nitrate + nitrite + H2O2 + 3 H(+)</text>
        <dbReference type="Rhea" id="RHEA:57332"/>
        <dbReference type="ChEBI" id="CHEBI:15377"/>
        <dbReference type="ChEBI" id="CHEBI:15378"/>
        <dbReference type="ChEBI" id="CHEBI:15379"/>
        <dbReference type="ChEBI" id="CHEBI:16240"/>
        <dbReference type="ChEBI" id="CHEBI:16301"/>
        <dbReference type="ChEBI" id="CHEBI:17632"/>
        <dbReference type="ChEBI" id="CHEBI:33190"/>
        <dbReference type="ChEBI" id="CHEBI:136067"/>
    </reaction>
</comment>
<dbReference type="Pfam" id="PF03060">
    <property type="entry name" value="NMO"/>
    <property type="match status" value="1"/>
</dbReference>
<dbReference type="GO" id="GO:0009636">
    <property type="term" value="P:response to toxic substance"/>
    <property type="evidence" value="ECO:0007669"/>
    <property type="project" value="UniProtKB-KW"/>
</dbReference>
<dbReference type="PANTHER" id="PTHR42747:SF3">
    <property type="entry name" value="NITRONATE MONOOXYGENASE-RELATED"/>
    <property type="match status" value="1"/>
</dbReference>
<keyword evidence="6" id="KW-0547">Nucleotide-binding</keyword>
<evidence type="ECO:0000313" key="13">
    <source>
        <dbReference type="Proteomes" id="UP000026714"/>
    </source>
</evidence>
<dbReference type="SUPFAM" id="SSF51412">
    <property type="entry name" value="Inosine monophosphate dehydrogenase (IMPDH)"/>
    <property type="match status" value="1"/>
</dbReference>
<comment type="similarity">
    <text evidence="2">Belongs to the nitronate monooxygenase family. NMO class I subfamily.</text>
</comment>
<dbReference type="FunFam" id="3.20.20.70:FF:000154">
    <property type="entry name" value="Probable nitronate monooxygenase"/>
    <property type="match status" value="1"/>
</dbReference>
<keyword evidence="5" id="KW-0288">FMN</keyword>
<dbReference type="AlphaFoldDB" id="A0A059KIT0"/>
<evidence type="ECO:0000256" key="2">
    <source>
        <dbReference type="ARBA" id="ARBA00009881"/>
    </source>
</evidence>
<dbReference type="CDD" id="cd04730">
    <property type="entry name" value="NPD_like"/>
    <property type="match status" value="1"/>
</dbReference>
<keyword evidence="13" id="KW-1185">Reference proteome</keyword>
<accession>A0A059KIT0</accession>
<dbReference type="InterPro" id="IPR013785">
    <property type="entry name" value="Aldolase_TIM"/>
</dbReference>
<dbReference type="eggNOG" id="COG2070">
    <property type="taxonomic scope" value="Bacteria"/>
</dbReference>
<dbReference type="InterPro" id="IPR004136">
    <property type="entry name" value="NMO"/>
</dbReference>
<evidence type="ECO:0000256" key="8">
    <source>
        <dbReference type="ARBA" id="ARBA00023033"/>
    </source>
</evidence>
<keyword evidence="8" id="KW-0503">Monooxygenase</keyword>
<sequence>MSSPRPLFPELAGLRWPLIQAPMAGAQDARLALAVGRAGALGSLPAAMLAPEALARELQRMQAADLPCNVNFFAHRPPDAVQAAATDARWRQALAPLRAELGLDEDAGPVPASRQPFGPAMAEVLERCPPAVVSFHFGLPDAALLARVRALGCRILASATTLREAQWLQAQGVDAVIAQGLEAGGHRGHFLDTDPDQQSGTLALVAACARALDIAVIAAGGIATAEDVRAARAAGARAVQVGTAFLCCDEATTGPLHRARLLDPQAPTALTNLFSGGLARGLHNRLMAEFGPVSPLAPPFPLASAALAPLRAAAERLGRDDFTPLWSGTNRAGCRAVPAAEIVEVLAAGFLPAD</sequence>
<evidence type="ECO:0000256" key="5">
    <source>
        <dbReference type="ARBA" id="ARBA00022643"/>
    </source>
</evidence>
<dbReference type="Gene3D" id="3.20.20.70">
    <property type="entry name" value="Aldolase class I"/>
    <property type="match status" value="1"/>
</dbReference>
<dbReference type="PATRIC" id="fig|1286631.3.peg.2958"/>
<keyword evidence="7" id="KW-0560">Oxidoreductase</keyword>
<keyword evidence="4" id="KW-0285">Flavoprotein</keyword>
<dbReference type="STRING" id="34103.SAMN05421778_10210"/>
<dbReference type="EMBL" id="AZRA01000084">
    <property type="protein sequence ID" value="KDB51377.1"/>
    <property type="molecule type" value="Genomic_DNA"/>
</dbReference>